<gene>
    <name evidence="3" type="ORF">MESINF_1716</name>
</gene>
<organism evidence="3 4">
    <name type="scientific">Mesotoga infera</name>
    <dbReference type="NCBI Taxonomy" id="1236046"/>
    <lineage>
        <taxon>Bacteria</taxon>
        <taxon>Thermotogati</taxon>
        <taxon>Thermotogota</taxon>
        <taxon>Thermotogae</taxon>
        <taxon>Kosmotogales</taxon>
        <taxon>Kosmotogaceae</taxon>
        <taxon>Mesotoga</taxon>
    </lineage>
</organism>
<evidence type="ECO:0000259" key="2">
    <source>
        <dbReference type="Pfam" id="PF03816"/>
    </source>
</evidence>
<evidence type="ECO:0000313" key="3">
    <source>
        <dbReference type="EMBL" id="SSC13160.1"/>
    </source>
</evidence>
<dbReference type="NCBIfam" id="TIGR00350">
    <property type="entry name" value="lytR_cpsA_psr"/>
    <property type="match status" value="1"/>
</dbReference>
<evidence type="ECO:0000256" key="1">
    <source>
        <dbReference type="ARBA" id="ARBA00006068"/>
    </source>
</evidence>
<accession>A0A7Z7PNN0</accession>
<dbReference type="KEGG" id="minf:MESINF_1716"/>
<dbReference type="Proteomes" id="UP000250796">
    <property type="component" value="Chromosome MESINF"/>
</dbReference>
<evidence type="ECO:0000313" key="4">
    <source>
        <dbReference type="Proteomes" id="UP000250796"/>
    </source>
</evidence>
<feature type="domain" description="Cell envelope-related transcriptional attenuator" evidence="2">
    <location>
        <begin position="62"/>
        <end position="206"/>
    </location>
</feature>
<keyword evidence="4" id="KW-1185">Reference proteome</keyword>
<dbReference type="EMBL" id="LS974202">
    <property type="protein sequence ID" value="SSC13160.1"/>
    <property type="molecule type" value="Genomic_DNA"/>
</dbReference>
<comment type="similarity">
    <text evidence="1">Belongs to the LytR/CpsA/Psr (LCP) family.</text>
</comment>
<dbReference type="PANTHER" id="PTHR33392">
    <property type="entry name" value="POLYISOPRENYL-TEICHOIC ACID--PEPTIDOGLYCAN TEICHOIC ACID TRANSFERASE TAGU"/>
    <property type="match status" value="1"/>
</dbReference>
<name>A0A7Z7PNN0_9BACT</name>
<dbReference type="InterPro" id="IPR004474">
    <property type="entry name" value="LytR_CpsA_psr"/>
</dbReference>
<protein>
    <submittedName>
        <fullName evidence="3">Transcriptional attenuator, LytR family</fullName>
    </submittedName>
</protein>
<dbReference type="Gene3D" id="3.40.630.190">
    <property type="entry name" value="LCP protein"/>
    <property type="match status" value="1"/>
</dbReference>
<dbReference type="PANTHER" id="PTHR33392:SF6">
    <property type="entry name" value="POLYISOPRENYL-TEICHOIC ACID--PEPTIDOGLYCAN TEICHOIC ACID TRANSFERASE TAGU"/>
    <property type="match status" value="1"/>
</dbReference>
<dbReference type="Pfam" id="PF03816">
    <property type="entry name" value="LytR_cpsA_psr"/>
    <property type="match status" value="1"/>
</dbReference>
<dbReference type="AlphaFoldDB" id="A0A7Z7PNN0"/>
<reference evidence="3 4" key="1">
    <citation type="submission" date="2017-01" db="EMBL/GenBank/DDBJ databases">
        <authorList>
            <person name="Erauso G."/>
        </authorList>
    </citation>
    <scope>NUCLEOTIDE SEQUENCE [LARGE SCALE GENOMIC DNA]</scope>
    <source>
        <strain evidence="3">MESINF1</strain>
    </source>
</reference>
<dbReference type="InterPro" id="IPR050922">
    <property type="entry name" value="LytR/CpsA/Psr_CW_biosynth"/>
</dbReference>
<proteinExistence type="inferred from homology"/>
<sequence length="401" mass="45283">MKRAQYLLFSLCMVLMVLFFSLLVLLFRGAYFSITNLTTSEESFLIVGIDTGGKANNSIGGRTDYIALFYLDDAGIFNIKSIPRDTIITYNGVARKINSLYNSFGMNALISQVETLTKRKISGFMIVDFNTVNNLTDFTGPIQVNVLIPMHHDDYQQDLHIHFETGVHYLEGEDLLKYLRFRSNDTGDLGRIERQKYVINQLVSQLIQAGPKKILDLIDYVMSKTEISIDKKTLLGVAYSFLRSSRSITFSQIDYYLDRDGQIIPREPAATTVQTPVEPVASSPSILVVNNIPDYETRLGNFAETVKNQWLKQAGIKVEATGIIPEISGIEKRETYLFINSRASEVRDAFSLAHLYHNPVVITTYNFANIEKYYALLDSLSKERFYPATYDAMVLLGVGGK</sequence>
<dbReference type="RefSeq" id="WP_169699337.1">
    <property type="nucleotide sequence ID" value="NZ_LS974202.1"/>
</dbReference>